<sequence>MGKSNSKPRPEDMNHLLANTEFTEAEITEWYKGFMKDCPKGMLTVNEFKTIYSNFFPNGDAGSFAANVFRTFDANNDGSIDFKEFLCALYVTSRGKIDQKLEWAFRMYDLDGDGFITRVEMLEIVTAIYKMMGNLTHMSEDEATPEKRTEKIFRQMDKNKDDKLSLEEFKEGAKGDPSIIKILQGQSDAQKRD</sequence>
<dbReference type="InterPro" id="IPR002048">
    <property type="entry name" value="EF_hand_dom"/>
</dbReference>
<evidence type="ECO:0000313" key="6">
    <source>
        <dbReference type="EMBL" id="TKR93759.1"/>
    </source>
</evidence>
<proteinExistence type="inferred from homology"/>
<dbReference type="PROSITE" id="PS00018">
    <property type="entry name" value="EF_HAND_1"/>
    <property type="match status" value="3"/>
</dbReference>
<evidence type="ECO:0000256" key="2">
    <source>
        <dbReference type="ARBA" id="ARBA00022723"/>
    </source>
</evidence>
<dbReference type="Pfam" id="PF13499">
    <property type="entry name" value="EF-hand_7"/>
    <property type="match status" value="1"/>
</dbReference>
<dbReference type="CDD" id="cd00051">
    <property type="entry name" value="EFh"/>
    <property type="match status" value="2"/>
</dbReference>
<feature type="domain" description="EF-hand" evidence="5">
    <location>
        <begin position="144"/>
        <end position="179"/>
    </location>
</feature>
<feature type="domain" description="EF-hand" evidence="5">
    <location>
        <begin position="96"/>
        <end position="131"/>
    </location>
</feature>
<keyword evidence="4" id="KW-0106">Calcium</keyword>
<reference evidence="6 7" key="1">
    <citation type="journal article" date="2015" name="Genome Biol.">
        <title>Comparative genomics of Steinernema reveals deeply conserved gene regulatory networks.</title>
        <authorList>
            <person name="Dillman A.R."/>
            <person name="Macchietto M."/>
            <person name="Porter C.F."/>
            <person name="Rogers A."/>
            <person name="Williams B."/>
            <person name="Antoshechkin I."/>
            <person name="Lee M.M."/>
            <person name="Goodwin Z."/>
            <person name="Lu X."/>
            <person name="Lewis E.E."/>
            <person name="Goodrich-Blair H."/>
            <person name="Stock S.P."/>
            <person name="Adams B.J."/>
            <person name="Sternberg P.W."/>
            <person name="Mortazavi A."/>
        </authorList>
    </citation>
    <scope>NUCLEOTIDE SEQUENCE [LARGE SCALE GENOMIC DNA]</scope>
    <source>
        <strain evidence="6 7">ALL</strain>
    </source>
</reference>
<dbReference type="SUPFAM" id="SSF47473">
    <property type="entry name" value="EF-hand"/>
    <property type="match status" value="1"/>
</dbReference>
<feature type="domain" description="EF-hand" evidence="5">
    <location>
        <begin position="60"/>
        <end position="95"/>
    </location>
</feature>
<dbReference type="FunFam" id="1.10.238.10:FF:000009">
    <property type="entry name" value="Visinin-like protein 1"/>
    <property type="match status" value="1"/>
</dbReference>
<dbReference type="Gene3D" id="1.10.238.10">
    <property type="entry name" value="EF-hand"/>
    <property type="match status" value="1"/>
</dbReference>
<dbReference type="InterPro" id="IPR011992">
    <property type="entry name" value="EF-hand-dom_pair"/>
</dbReference>
<dbReference type="PRINTS" id="PR00450">
    <property type="entry name" value="RECOVERIN"/>
</dbReference>
<accession>A0A4U5PBL1</accession>
<dbReference type="EMBL" id="AZBU02000002">
    <property type="protein sequence ID" value="TKR93759.1"/>
    <property type="molecule type" value="Genomic_DNA"/>
</dbReference>
<organism evidence="6 7">
    <name type="scientific">Steinernema carpocapsae</name>
    <name type="common">Entomopathogenic nematode</name>
    <dbReference type="NCBI Taxonomy" id="34508"/>
    <lineage>
        <taxon>Eukaryota</taxon>
        <taxon>Metazoa</taxon>
        <taxon>Ecdysozoa</taxon>
        <taxon>Nematoda</taxon>
        <taxon>Chromadorea</taxon>
        <taxon>Rhabditida</taxon>
        <taxon>Tylenchina</taxon>
        <taxon>Panagrolaimomorpha</taxon>
        <taxon>Strongyloidoidea</taxon>
        <taxon>Steinernematidae</taxon>
        <taxon>Steinernema</taxon>
    </lineage>
</organism>
<name>A0A4U5PBL1_STECR</name>
<keyword evidence="7" id="KW-1185">Reference proteome</keyword>
<protein>
    <recommendedName>
        <fullName evidence="5">EF-hand domain-containing protein</fullName>
    </recommendedName>
</protein>
<dbReference type="OrthoDB" id="191686at2759"/>
<dbReference type="SMART" id="SM00054">
    <property type="entry name" value="EFh"/>
    <property type="match status" value="3"/>
</dbReference>
<dbReference type="AlphaFoldDB" id="A0A4U5PBL1"/>
<dbReference type="STRING" id="34508.A0A4U5PBL1"/>
<dbReference type="PANTHER" id="PTHR23055">
    <property type="entry name" value="CALCIUM BINDING PROTEINS"/>
    <property type="match status" value="1"/>
</dbReference>
<evidence type="ECO:0000256" key="1">
    <source>
        <dbReference type="ARBA" id="ARBA00006049"/>
    </source>
</evidence>
<dbReference type="Proteomes" id="UP000298663">
    <property type="component" value="Unassembled WGS sequence"/>
</dbReference>
<evidence type="ECO:0000259" key="5">
    <source>
        <dbReference type="PROSITE" id="PS50222"/>
    </source>
</evidence>
<comment type="similarity">
    <text evidence="1">Belongs to the recoverin family.</text>
</comment>
<evidence type="ECO:0000256" key="3">
    <source>
        <dbReference type="ARBA" id="ARBA00022737"/>
    </source>
</evidence>
<evidence type="ECO:0000313" key="7">
    <source>
        <dbReference type="Proteomes" id="UP000298663"/>
    </source>
</evidence>
<evidence type="ECO:0000256" key="4">
    <source>
        <dbReference type="ARBA" id="ARBA00022837"/>
    </source>
</evidence>
<dbReference type="GO" id="GO:0005509">
    <property type="term" value="F:calcium ion binding"/>
    <property type="evidence" value="ECO:0007669"/>
    <property type="project" value="InterPro"/>
</dbReference>
<comment type="caution">
    <text evidence="6">The sequence shown here is derived from an EMBL/GenBank/DDBJ whole genome shotgun (WGS) entry which is preliminary data.</text>
</comment>
<keyword evidence="2" id="KW-0479">Metal-binding</keyword>
<dbReference type="Pfam" id="PF00036">
    <property type="entry name" value="EF-hand_1"/>
    <property type="match status" value="1"/>
</dbReference>
<dbReference type="PROSITE" id="PS50222">
    <property type="entry name" value="EF_HAND_2"/>
    <property type="match status" value="3"/>
</dbReference>
<gene>
    <name evidence="6" type="ORF">L596_008160</name>
</gene>
<dbReference type="InterPro" id="IPR018247">
    <property type="entry name" value="EF_Hand_1_Ca_BS"/>
</dbReference>
<dbReference type="PANTHER" id="PTHR23055:SF69">
    <property type="entry name" value="NEURONAL CALCIUM SENSOR 2"/>
    <property type="match status" value="1"/>
</dbReference>
<keyword evidence="3" id="KW-0677">Repeat</keyword>
<dbReference type="InterPro" id="IPR028846">
    <property type="entry name" value="Recoverin"/>
</dbReference>
<reference evidence="6 7" key="2">
    <citation type="journal article" date="2019" name="G3 (Bethesda)">
        <title>Hybrid Assembly of the Genome of the Entomopathogenic Nematode Steinernema carpocapsae Identifies the X-Chromosome.</title>
        <authorList>
            <person name="Serra L."/>
            <person name="Macchietto M."/>
            <person name="Macias-Munoz A."/>
            <person name="McGill C.J."/>
            <person name="Rodriguez I.M."/>
            <person name="Rodriguez B."/>
            <person name="Murad R."/>
            <person name="Mortazavi A."/>
        </authorList>
    </citation>
    <scope>NUCLEOTIDE SEQUENCE [LARGE SCALE GENOMIC DNA]</scope>
    <source>
        <strain evidence="6 7">ALL</strain>
    </source>
</reference>